<keyword evidence="2" id="KW-1185">Reference proteome</keyword>
<gene>
    <name evidence="1" type="ORF">L0F81_00115</name>
</gene>
<organism evidence="1 2">
    <name type="scientific">Streptomyces tricolor</name>
    <dbReference type="NCBI Taxonomy" id="68277"/>
    <lineage>
        <taxon>Bacteria</taxon>
        <taxon>Bacillati</taxon>
        <taxon>Actinomycetota</taxon>
        <taxon>Actinomycetes</taxon>
        <taxon>Kitasatosporales</taxon>
        <taxon>Streptomycetaceae</taxon>
        <taxon>Streptomyces</taxon>
        <taxon>Streptomyces violaceoruber group</taxon>
    </lineage>
</organism>
<dbReference type="Proteomes" id="UP001299012">
    <property type="component" value="Unassembled WGS sequence"/>
</dbReference>
<sequence length="84" mass="9826">MADLPDAPFAPYEDQLRSIPDLTERWATFVDLASHLEHELERFRRRQRQEIARGLKDKGKTWREVGEVMGGVTYQRAHQFGQGE</sequence>
<evidence type="ECO:0000313" key="1">
    <source>
        <dbReference type="EMBL" id="MCG0061703.1"/>
    </source>
</evidence>
<dbReference type="EMBL" id="JAKKZF010000001">
    <property type="protein sequence ID" value="MCG0061703.1"/>
    <property type="molecule type" value="Genomic_DNA"/>
</dbReference>
<evidence type="ECO:0000313" key="2">
    <source>
        <dbReference type="Proteomes" id="UP001299012"/>
    </source>
</evidence>
<reference evidence="1 2" key="1">
    <citation type="submission" date="2022-01" db="EMBL/GenBank/DDBJ databases">
        <title>Draft Genome Sequences of Seven Type Strains of the Genus Streptomyces.</title>
        <authorList>
            <person name="Aziz S."/>
            <person name="Coretto E."/>
            <person name="Chronakova A."/>
            <person name="Sproer C."/>
            <person name="Huber K."/>
            <person name="Nouioui I."/>
            <person name="Gross H."/>
        </authorList>
    </citation>
    <scope>NUCLEOTIDE SEQUENCE [LARGE SCALE GENOMIC DNA]</scope>
    <source>
        <strain evidence="1 2">DSM 41685</strain>
    </source>
</reference>
<name>A0ABS9J823_9ACTN</name>
<dbReference type="RefSeq" id="WP_086698285.1">
    <property type="nucleotide sequence ID" value="NZ_JAKKZF010000001.1"/>
</dbReference>
<proteinExistence type="predicted"/>
<comment type="caution">
    <text evidence="1">The sequence shown here is derived from an EMBL/GenBank/DDBJ whole genome shotgun (WGS) entry which is preliminary data.</text>
</comment>
<accession>A0ABS9J823</accession>
<protein>
    <submittedName>
        <fullName evidence="1">Uncharacterized protein</fullName>
    </submittedName>
</protein>